<dbReference type="InterPro" id="IPR038508">
    <property type="entry name" value="ArfGAP_dom_sf"/>
</dbReference>
<evidence type="ECO:0000313" key="8">
    <source>
        <dbReference type="Proteomes" id="UP001162131"/>
    </source>
</evidence>
<evidence type="ECO:0000256" key="1">
    <source>
        <dbReference type="ARBA" id="ARBA00022468"/>
    </source>
</evidence>
<feature type="domain" description="Arf-GAP" evidence="6">
    <location>
        <begin position="18"/>
        <end position="94"/>
    </location>
</feature>
<evidence type="ECO:0000256" key="4">
    <source>
        <dbReference type="ARBA" id="ARBA00022833"/>
    </source>
</evidence>
<dbReference type="PRINTS" id="PR00405">
    <property type="entry name" value="REVINTRACTNG"/>
</dbReference>
<keyword evidence="2" id="KW-0479">Metal-binding</keyword>
<evidence type="ECO:0000313" key="7">
    <source>
        <dbReference type="EMBL" id="CAG9332466.1"/>
    </source>
</evidence>
<dbReference type="Gene3D" id="1.10.220.150">
    <property type="entry name" value="Arf GTPase activating protein"/>
    <property type="match status" value="1"/>
</dbReference>
<proteinExistence type="predicted"/>
<dbReference type="GO" id="GO:0048205">
    <property type="term" value="P:COPI coating of Golgi vesicle"/>
    <property type="evidence" value="ECO:0007669"/>
    <property type="project" value="TreeGrafter"/>
</dbReference>
<gene>
    <name evidence="7" type="ORF">BSTOLATCC_MIC55912</name>
</gene>
<dbReference type="PROSITE" id="PS50115">
    <property type="entry name" value="ARFGAP"/>
    <property type="match status" value="1"/>
</dbReference>
<keyword evidence="8" id="KW-1185">Reference proteome</keyword>
<accession>A0AAU9K5M1</accession>
<evidence type="ECO:0000256" key="5">
    <source>
        <dbReference type="PROSITE-ProRule" id="PRU00288"/>
    </source>
</evidence>
<dbReference type="AlphaFoldDB" id="A0AAU9K5M1"/>
<dbReference type="GO" id="GO:0008270">
    <property type="term" value="F:zinc ion binding"/>
    <property type="evidence" value="ECO:0007669"/>
    <property type="project" value="UniProtKB-KW"/>
</dbReference>
<keyword evidence="3 5" id="KW-0863">Zinc-finger</keyword>
<reference evidence="7" key="1">
    <citation type="submission" date="2021-09" db="EMBL/GenBank/DDBJ databases">
        <authorList>
            <consortium name="AG Swart"/>
            <person name="Singh M."/>
            <person name="Singh A."/>
            <person name="Seah K."/>
            <person name="Emmerich C."/>
        </authorList>
    </citation>
    <scope>NUCLEOTIDE SEQUENCE</scope>
    <source>
        <strain evidence="7">ATCC30299</strain>
    </source>
</reference>
<dbReference type="SUPFAM" id="SSF57863">
    <property type="entry name" value="ArfGap/RecO-like zinc finger"/>
    <property type="match status" value="1"/>
</dbReference>
<keyword evidence="1" id="KW-0343">GTPase activation</keyword>
<dbReference type="GO" id="GO:0005096">
    <property type="term" value="F:GTPase activator activity"/>
    <property type="evidence" value="ECO:0007669"/>
    <property type="project" value="UniProtKB-KW"/>
</dbReference>
<evidence type="ECO:0000259" key="6">
    <source>
        <dbReference type="PROSITE" id="PS50115"/>
    </source>
</evidence>
<dbReference type="InterPro" id="IPR037278">
    <property type="entry name" value="ARFGAP/RecO"/>
</dbReference>
<dbReference type="InterPro" id="IPR001164">
    <property type="entry name" value="ArfGAP_dom"/>
</dbReference>
<dbReference type="PANTHER" id="PTHR45686">
    <property type="entry name" value="ADP-RIBOSYLATION FACTOR GTPASE ACTIVATING PROTEIN 3, ISOFORM H-RELATED"/>
    <property type="match status" value="1"/>
</dbReference>
<dbReference type="GO" id="GO:0000139">
    <property type="term" value="C:Golgi membrane"/>
    <property type="evidence" value="ECO:0007669"/>
    <property type="project" value="GOC"/>
</dbReference>
<dbReference type="EMBL" id="CAJZBQ010000054">
    <property type="protein sequence ID" value="CAG9332466.1"/>
    <property type="molecule type" value="Genomic_DNA"/>
</dbReference>
<dbReference type="Pfam" id="PF01412">
    <property type="entry name" value="ArfGap"/>
    <property type="match status" value="1"/>
</dbReference>
<name>A0AAU9K5M1_9CILI</name>
<evidence type="ECO:0000256" key="3">
    <source>
        <dbReference type="ARBA" id="ARBA00022771"/>
    </source>
</evidence>
<dbReference type="Proteomes" id="UP001162131">
    <property type="component" value="Unassembled WGS sequence"/>
</dbReference>
<evidence type="ECO:0000256" key="2">
    <source>
        <dbReference type="ARBA" id="ARBA00022723"/>
    </source>
</evidence>
<sequence length="94" mass="10711">MSENLILKLNMESPEITSEVFQKLQQDSENLYCFDCGSPNADYASTNHGIFLCSQCAGNHLIVDQLVYSLTYFAKRCPKVDSNSTYWIKIPHIE</sequence>
<keyword evidence="4" id="KW-0862">Zinc</keyword>
<protein>
    <recommendedName>
        <fullName evidence="6">Arf-GAP domain-containing protein</fullName>
    </recommendedName>
</protein>
<dbReference type="PANTHER" id="PTHR45686:SF4">
    <property type="entry name" value="ADP-RIBOSYLATION FACTOR GTPASE ACTIVATING PROTEIN 3, ISOFORM H"/>
    <property type="match status" value="1"/>
</dbReference>
<comment type="caution">
    <text evidence="7">The sequence shown here is derived from an EMBL/GenBank/DDBJ whole genome shotgun (WGS) entry which is preliminary data.</text>
</comment>
<organism evidence="7 8">
    <name type="scientific">Blepharisma stoltei</name>
    <dbReference type="NCBI Taxonomy" id="1481888"/>
    <lineage>
        <taxon>Eukaryota</taxon>
        <taxon>Sar</taxon>
        <taxon>Alveolata</taxon>
        <taxon>Ciliophora</taxon>
        <taxon>Postciliodesmatophora</taxon>
        <taxon>Heterotrichea</taxon>
        <taxon>Heterotrichida</taxon>
        <taxon>Blepharismidae</taxon>
        <taxon>Blepharisma</taxon>
    </lineage>
</organism>